<dbReference type="GO" id="GO:0020037">
    <property type="term" value="F:heme binding"/>
    <property type="evidence" value="ECO:0007669"/>
    <property type="project" value="InterPro"/>
</dbReference>
<gene>
    <name evidence="1" type="ORF">EJ08DRAFT_589908</name>
</gene>
<proteinExistence type="predicted"/>
<dbReference type="OrthoDB" id="10029320at2759"/>
<dbReference type="GO" id="GO:0005506">
    <property type="term" value="F:iron ion binding"/>
    <property type="evidence" value="ECO:0007669"/>
    <property type="project" value="InterPro"/>
</dbReference>
<dbReference type="GO" id="GO:0016705">
    <property type="term" value="F:oxidoreductase activity, acting on paired donors, with incorporation or reduction of molecular oxygen"/>
    <property type="evidence" value="ECO:0007669"/>
    <property type="project" value="InterPro"/>
</dbReference>
<organism evidence="1 2">
    <name type="scientific">Tothia fuscella</name>
    <dbReference type="NCBI Taxonomy" id="1048955"/>
    <lineage>
        <taxon>Eukaryota</taxon>
        <taxon>Fungi</taxon>
        <taxon>Dikarya</taxon>
        <taxon>Ascomycota</taxon>
        <taxon>Pezizomycotina</taxon>
        <taxon>Dothideomycetes</taxon>
        <taxon>Pleosporomycetidae</taxon>
        <taxon>Venturiales</taxon>
        <taxon>Cylindrosympodiaceae</taxon>
        <taxon>Tothia</taxon>
    </lineage>
</organism>
<evidence type="ECO:0000313" key="1">
    <source>
        <dbReference type="EMBL" id="KAF2429949.1"/>
    </source>
</evidence>
<dbReference type="Proteomes" id="UP000800235">
    <property type="component" value="Unassembled WGS sequence"/>
</dbReference>
<dbReference type="SUPFAM" id="SSF48264">
    <property type="entry name" value="Cytochrome P450"/>
    <property type="match status" value="1"/>
</dbReference>
<sequence>MRIAIGLHDQNQTQDWKRMIKWTRDYTTEKLSCDGLETVNLAEFVQFVTLKLSVKYLFKLDDNEWDSGNSQLHQDIVFAGKEINQLWMDSKVSAVCPIWADQHDLHQALRNVVGNEINKDPCKPTTNPMNEILPTYETMWRVVLRGLIEVLRPTKNSSNWQEAFIRFIDSAAQGRDRADQMNMFRDVNNNDTQISPLDVVKEILRLYPPTRRIYRQHEGGTKVQVDIEALHRSILLAPQDPQIFRPERWQTLIESWCLKDQKEVKQMTQKEVKHMEEKCGFMPFGLICPSNGGDVKGFGMKIIAILIGVLCNNLRDGWDLTTLEGLSEPLPLERNELLNISLHRTNGSIG</sequence>
<name>A0A9P4TX37_9PEZI</name>
<dbReference type="AlphaFoldDB" id="A0A9P4TX37"/>
<evidence type="ECO:0000313" key="2">
    <source>
        <dbReference type="Proteomes" id="UP000800235"/>
    </source>
</evidence>
<keyword evidence="2" id="KW-1185">Reference proteome</keyword>
<dbReference type="GO" id="GO:0004497">
    <property type="term" value="F:monooxygenase activity"/>
    <property type="evidence" value="ECO:0007669"/>
    <property type="project" value="InterPro"/>
</dbReference>
<dbReference type="InterPro" id="IPR036396">
    <property type="entry name" value="Cyt_P450_sf"/>
</dbReference>
<accession>A0A9P4TX37</accession>
<dbReference type="EMBL" id="MU007042">
    <property type="protein sequence ID" value="KAF2429949.1"/>
    <property type="molecule type" value="Genomic_DNA"/>
</dbReference>
<protein>
    <submittedName>
        <fullName evidence="1">Uncharacterized protein</fullName>
    </submittedName>
</protein>
<reference evidence="1" key="1">
    <citation type="journal article" date="2020" name="Stud. Mycol.">
        <title>101 Dothideomycetes genomes: a test case for predicting lifestyles and emergence of pathogens.</title>
        <authorList>
            <person name="Haridas S."/>
            <person name="Albert R."/>
            <person name="Binder M."/>
            <person name="Bloem J."/>
            <person name="Labutti K."/>
            <person name="Salamov A."/>
            <person name="Andreopoulos B."/>
            <person name="Baker S."/>
            <person name="Barry K."/>
            <person name="Bills G."/>
            <person name="Bluhm B."/>
            <person name="Cannon C."/>
            <person name="Castanera R."/>
            <person name="Culley D."/>
            <person name="Daum C."/>
            <person name="Ezra D."/>
            <person name="Gonzalez J."/>
            <person name="Henrissat B."/>
            <person name="Kuo A."/>
            <person name="Liang C."/>
            <person name="Lipzen A."/>
            <person name="Lutzoni F."/>
            <person name="Magnuson J."/>
            <person name="Mondo S."/>
            <person name="Nolan M."/>
            <person name="Ohm R."/>
            <person name="Pangilinan J."/>
            <person name="Park H.-J."/>
            <person name="Ramirez L."/>
            <person name="Alfaro M."/>
            <person name="Sun H."/>
            <person name="Tritt A."/>
            <person name="Yoshinaga Y."/>
            <person name="Zwiers L.-H."/>
            <person name="Turgeon B."/>
            <person name="Goodwin S."/>
            <person name="Spatafora J."/>
            <person name="Crous P."/>
            <person name="Grigoriev I."/>
        </authorList>
    </citation>
    <scope>NUCLEOTIDE SEQUENCE</scope>
    <source>
        <strain evidence="1">CBS 130266</strain>
    </source>
</reference>
<dbReference type="Gene3D" id="1.10.630.10">
    <property type="entry name" value="Cytochrome P450"/>
    <property type="match status" value="1"/>
</dbReference>
<comment type="caution">
    <text evidence="1">The sequence shown here is derived from an EMBL/GenBank/DDBJ whole genome shotgun (WGS) entry which is preliminary data.</text>
</comment>